<feature type="compositionally biased region" description="Low complexity" evidence="2">
    <location>
        <begin position="59"/>
        <end position="74"/>
    </location>
</feature>
<dbReference type="GeneID" id="37267059"/>
<reference evidence="4 5" key="1">
    <citation type="journal article" date="2018" name="Mol. Biol. Evol.">
        <title>Broad Genomic Sampling Reveals a Smut Pathogenic Ancestry of the Fungal Clade Ustilaginomycotina.</title>
        <authorList>
            <person name="Kijpornyongpan T."/>
            <person name="Mondo S.J."/>
            <person name="Barry K."/>
            <person name="Sandor L."/>
            <person name="Lee J."/>
            <person name="Lipzen A."/>
            <person name="Pangilinan J."/>
            <person name="LaButti K."/>
            <person name="Hainaut M."/>
            <person name="Henrissat B."/>
            <person name="Grigoriev I.V."/>
            <person name="Spatafora J.W."/>
            <person name="Aime M.C."/>
        </authorList>
    </citation>
    <scope>NUCLEOTIDE SEQUENCE [LARGE SCALE GENOMIC DNA]</scope>
    <source>
        <strain evidence="4 5">MCA 4186</strain>
    </source>
</reference>
<dbReference type="AlphaFoldDB" id="A0A316ZF40"/>
<accession>A0A316ZF40</accession>
<evidence type="ECO:0000313" key="4">
    <source>
        <dbReference type="EMBL" id="PWN99654.1"/>
    </source>
</evidence>
<dbReference type="GO" id="GO:0006351">
    <property type="term" value="P:DNA-templated transcription"/>
    <property type="evidence" value="ECO:0007669"/>
    <property type="project" value="InterPro"/>
</dbReference>
<dbReference type="PANTHER" id="PTHR46910">
    <property type="entry name" value="TRANSCRIPTION FACTOR PDR1"/>
    <property type="match status" value="1"/>
</dbReference>
<name>A0A316ZF40_9BASI</name>
<evidence type="ECO:0000256" key="1">
    <source>
        <dbReference type="ARBA" id="ARBA00023242"/>
    </source>
</evidence>
<keyword evidence="5" id="KW-1185">Reference proteome</keyword>
<evidence type="ECO:0000256" key="2">
    <source>
        <dbReference type="SAM" id="MobiDB-lite"/>
    </source>
</evidence>
<dbReference type="InterPro" id="IPR007219">
    <property type="entry name" value="XnlR_reg_dom"/>
</dbReference>
<evidence type="ECO:0000313" key="5">
    <source>
        <dbReference type="Proteomes" id="UP000245946"/>
    </source>
</evidence>
<gene>
    <name evidence="4" type="ORF">FA09DRAFT_214471</name>
</gene>
<dbReference type="SMART" id="SM00906">
    <property type="entry name" value="Fungal_trans"/>
    <property type="match status" value="1"/>
</dbReference>
<dbReference type="InterPro" id="IPR050987">
    <property type="entry name" value="AtrR-like"/>
</dbReference>
<dbReference type="Pfam" id="PF04082">
    <property type="entry name" value="Fungal_trans"/>
    <property type="match status" value="1"/>
</dbReference>
<feature type="domain" description="Xylanolytic transcriptional activator regulatory" evidence="3">
    <location>
        <begin position="351"/>
        <end position="424"/>
    </location>
</feature>
<dbReference type="RefSeq" id="XP_025599933.1">
    <property type="nucleotide sequence ID" value="XM_025739513.1"/>
</dbReference>
<feature type="compositionally biased region" description="Basic and acidic residues" evidence="2">
    <location>
        <begin position="78"/>
        <end position="97"/>
    </location>
</feature>
<proteinExistence type="predicted"/>
<organism evidence="4 5">
    <name type="scientific">Tilletiopsis washingtonensis</name>
    <dbReference type="NCBI Taxonomy" id="58919"/>
    <lineage>
        <taxon>Eukaryota</taxon>
        <taxon>Fungi</taxon>
        <taxon>Dikarya</taxon>
        <taxon>Basidiomycota</taxon>
        <taxon>Ustilaginomycotina</taxon>
        <taxon>Exobasidiomycetes</taxon>
        <taxon>Entylomatales</taxon>
        <taxon>Entylomatales incertae sedis</taxon>
        <taxon>Tilletiopsis</taxon>
    </lineage>
</organism>
<dbReference type="STRING" id="58919.A0A316ZF40"/>
<feature type="region of interest" description="Disordered" evidence="2">
    <location>
        <begin position="54"/>
        <end position="110"/>
    </location>
</feature>
<protein>
    <recommendedName>
        <fullName evidence="3">Xylanolytic transcriptional activator regulatory domain-containing protein</fullName>
    </recommendedName>
</protein>
<dbReference type="GO" id="GO:0003700">
    <property type="term" value="F:DNA-binding transcription factor activity"/>
    <property type="evidence" value="ECO:0007669"/>
    <property type="project" value="InterPro"/>
</dbReference>
<dbReference type="CDD" id="cd12148">
    <property type="entry name" value="fungal_TF_MHR"/>
    <property type="match status" value="1"/>
</dbReference>
<dbReference type="EMBL" id="KZ819287">
    <property type="protein sequence ID" value="PWN99654.1"/>
    <property type="molecule type" value="Genomic_DNA"/>
</dbReference>
<dbReference type="PANTHER" id="PTHR46910:SF1">
    <property type="entry name" value="MISCELLANEOUS ZN(II)2CYS6 TRANSCRIPTION FACTOR (EUROFUNG)-RELATED"/>
    <property type="match status" value="1"/>
</dbReference>
<sequence length="664" mass="72797">MGYACTFDVSPTRSRGKYEILESRAATLLSALRSVAPELAAQFDNGKLGGPPGMLVANEAAKASSSAAEAEAAPPKSPEPESTLRSDEGEVKEELHKSLMLPDVEEGRPRFFGGSSSNAFFHGLASRPPSPGAMSRRRGTEHGAAATPRGSVSGPADGRTADRAGGSSSAAGAAQEHAQPASHRAVKRWAVLPRPQTSYPTNSRQWVQNLRRKNLCGVGRDDEDYGSEAWLRRYLLPERDLLNLLFNVYFSQLHPLMPLLHRPSMERDIELGRAEDDIAFRGLVFTVLAIASRFTDDRRVLANPDDPNSAGDRFAAASRLYHQVHSASLINVQVLLLTCTFSSASLGPGVGWTVLGVAIRALLDIGAHQERAYAGLPLLEQELRRRAFWATHSLDCIMAINLGRPLGLRLGECRVNMPRAISDEALLHAEAGQQAVIDEDASSMPVCGFIHLVKLNIIVSDVVTTLYASGREPKYADMCALSSRLDEWEKNIPVTPHVLPNALLRCGIEDVRMYTIKPFLYKRDESDYLRKMLMPQCAVAARKCLSKVIELHETTKDSSSSIAIFDQAWVSSTTFLITIWHELPPERLAEDAHLVEGTLHIFARHDPRFWWVALPLVSSLLRLIICALQLCALAPRTPHPLHADQACSAALPRRASRSRGVSDC</sequence>
<feature type="compositionally biased region" description="Low complexity" evidence="2">
    <location>
        <begin position="164"/>
        <end position="174"/>
    </location>
</feature>
<dbReference type="Proteomes" id="UP000245946">
    <property type="component" value="Unassembled WGS sequence"/>
</dbReference>
<dbReference type="OrthoDB" id="4456959at2759"/>
<feature type="region of interest" description="Disordered" evidence="2">
    <location>
        <begin position="122"/>
        <end position="185"/>
    </location>
</feature>
<dbReference type="GO" id="GO:0008270">
    <property type="term" value="F:zinc ion binding"/>
    <property type="evidence" value="ECO:0007669"/>
    <property type="project" value="InterPro"/>
</dbReference>
<keyword evidence="1" id="KW-0539">Nucleus</keyword>
<dbReference type="GO" id="GO:0003677">
    <property type="term" value="F:DNA binding"/>
    <property type="evidence" value="ECO:0007669"/>
    <property type="project" value="InterPro"/>
</dbReference>
<evidence type="ECO:0000259" key="3">
    <source>
        <dbReference type="SMART" id="SM00906"/>
    </source>
</evidence>